<dbReference type="OrthoDB" id="3634414at2759"/>
<dbReference type="OMA" id="HTENAEC"/>
<name>A0A0U5GDX8_ASPCI</name>
<reference evidence="3" key="1">
    <citation type="journal article" date="2016" name="Genome Announc.">
        <title>Draft genome sequences of fungus Aspergillus calidoustus.</title>
        <authorList>
            <person name="Horn F."/>
            <person name="Linde J."/>
            <person name="Mattern D.J."/>
            <person name="Walther G."/>
            <person name="Guthke R."/>
            <person name="Scherlach K."/>
            <person name="Martin K."/>
            <person name="Brakhage A.A."/>
            <person name="Petzke L."/>
            <person name="Valiante V."/>
        </authorList>
    </citation>
    <scope>NUCLEOTIDE SEQUENCE [LARGE SCALE GENOMIC DNA]</scope>
    <source>
        <strain evidence="3">SF006504</strain>
    </source>
</reference>
<organism evidence="2 3">
    <name type="scientific">Aspergillus calidoustus</name>
    <dbReference type="NCBI Taxonomy" id="454130"/>
    <lineage>
        <taxon>Eukaryota</taxon>
        <taxon>Fungi</taxon>
        <taxon>Dikarya</taxon>
        <taxon>Ascomycota</taxon>
        <taxon>Pezizomycotina</taxon>
        <taxon>Eurotiomycetes</taxon>
        <taxon>Eurotiomycetidae</taxon>
        <taxon>Eurotiales</taxon>
        <taxon>Aspergillaceae</taxon>
        <taxon>Aspergillus</taxon>
        <taxon>Aspergillus subgen. Nidulantes</taxon>
    </lineage>
</organism>
<accession>A0A0U5GDX8</accession>
<dbReference type="Proteomes" id="UP000054771">
    <property type="component" value="Unassembled WGS sequence"/>
</dbReference>
<keyword evidence="3" id="KW-1185">Reference proteome</keyword>
<protein>
    <submittedName>
        <fullName evidence="2">Uncharacterized protein</fullName>
    </submittedName>
</protein>
<dbReference type="AlphaFoldDB" id="A0A0U5GDX8"/>
<feature type="signal peptide" evidence="1">
    <location>
        <begin position="1"/>
        <end position="23"/>
    </location>
</feature>
<evidence type="ECO:0000313" key="2">
    <source>
        <dbReference type="EMBL" id="CEL09261.1"/>
    </source>
</evidence>
<gene>
    <name evidence="2" type="ORF">ASPCAL12400</name>
</gene>
<evidence type="ECO:0000256" key="1">
    <source>
        <dbReference type="SAM" id="SignalP"/>
    </source>
</evidence>
<evidence type="ECO:0000313" key="3">
    <source>
        <dbReference type="Proteomes" id="UP000054771"/>
    </source>
</evidence>
<sequence>MVTVYSSVLVGLAASLLSAVSRANDINACKEGSCADCPLYAETLDSPNCVVYEKSAFDNGGYEVLPRGGYAVYLDIPQPDQGCAYIVGGPASGGASPSCGPIIGRYSNAVCARVAVNSPISLSYCCGGCNPEEAKVITGNLTTRGIPAAKRNCDTFTQDGDPYEALGGSLKVSDTEVGPGHIDVSKSVEIGRTTTFSASVGDPYGIISESIGVEFSESESTSLTYSLDIDEGQTGYVAWAPTMTCYRGTLSNCDGGAEEAGEACNPKTDSDGNVVGTYTFVTTSKQVPPANAKRGLRFRY</sequence>
<dbReference type="EMBL" id="CDMC01000013">
    <property type="protein sequence ID" value="CEL09261.1"/>
    <property type="molecule type" value="Genomic_DNA"/>
</dbReference>
<dbReference type="Pfam" id="PF19535">
    <property type="entry name" value="DUF6060"/>
    <property type="match status" value="1"/>
</dbReference>
<proteinExistence type="predicted"/>
<keyword evidence="1" id="KW-0732">Signal</keyword>
<feature type="chain" id="PRO_5006857777" evidence="1">
    <location>
        <begin position="24"/>
        <end position="300"/>
    </location>
</feature>
<dbReference type="InterPro" id="IPR045702">
    <property type="entry name" value="DUF6060"/>
</dbReference>